<dbReference type="GO" id="GO:0008270">
    <property type="term" value="F:zinc ion binding"/>
    <property type="evidence" value="ECO:0007669"/>
    <property type="project" value="InterPro"/>
</dbReference>
<dbReference type="SMART" id="SM00066">
    <property type="entry name" value="GAL4"/>
    <property type="match status" value="1"/>
</dbReference>
<keyword evidence="6" id="KW-0539">Nucleus</keyword>
<dbReference type="PANTHER" id="PTHR47338">
    <property type="entry name" value="ZN(II)2CYS6 TRANSCRIPTION FACTOR (EUROFUNG)-RELATED"/>
    <property type="match status" value="1"/>
</dbReference>
<dbReference type="CDD" id="cd12148">
    <property type="entry name" value="fungal_TF_MHR"/>
    <property type="match status" value="1"/>
</dbReference>
<feature type="region of interest" description="Disordered" evidence="7">
    <location>
        <begin position="607"/>
        <end position="635"/>
    </location>
</feature>
<dbReference type="STRING" id="767769.A0A1L9UID9"/>
<dbReference type="SUPFAM" id="SSF57701">
    <property type="entry name" value="Zn2/Cys6 DNA-binding domain"/>
    <property type="match status" value="1"/>
</dbReference>
<reference evidence="10" key="1">
    <citation type="journal article" date="2017" name="Genome Biol.">
        <title>Comparative genomics reveals high biological diversity and specific adaptations in the industrially and medically important fungal genus Aspergillus.</title>
        <authorList>
            <person name="de Vries R.P."/>
            <person name="Riley R."/>
            <person name="Wiebenga A."/>
            <person name="Aguilar-Osorio G."/>
            <person name="Amillis S."/>
            <person name="Uchima C.A."/>
            <person name="Anderluh G."/>
            <person name="Asadollahi M."/>
            <person name="Askin M."/>
            <person name="Barry K."/>
            <person name="Battaglia E."/>
            <person name="Bayram O."/>
            <person name="Benocci T."/>
            <person name="Braus-Stromeyer S.A."/>
            <person name="Caldana C."/>
            <person name="Canovas D."/>
            <person name="Cerqueira G.C."/>
            <person name="Chen F."/>
            <person name="Chen W."/>
            <person name="Choi C."/>
            <person name="Clum A."/>
            <person name="Dos Santos R.A."/>
            <person name="Damasio A.R."/>
            <person name="Diallinas G."/>
            <person name="Emri T."/>
            <person name="Fekete E."/>
            <person name="Flipphi M."/>
            <person name="Freyberg S."/>
            <person name="Gallo A."/>
            <person name="Gournas C."/>
            <person name="Habgood R."/>
            <person name="Hainaut M."/>
            <person name="Harispe M.L."/>
            <person name="Henrissat B."/>
            <person name="Hilden K.S."/>
            <person name="Hope R."/>
            <person name="Hossain A."/>
            <person name="Karabika E."/>
            <person name="Karaffa L."/>
            <person name="Karanyi Z."/>
            <person name="Krasevec N."/>
            <person name="Kuo A."/>
            <person name="Kusch H."/>
            <person name="LaButti K."/>
            <person name="Lagendijk E.L."/>
            <person name="Lapidus A."/>
            <person name="Levasseur A."/>
            <person name="Lindquist E."/>
            <person name="Lipzen A."/>
            <person name="Logrieco A.F."/>
            <person name="MacCabe A."/>
            <person name="Maekelae M.R."/>
            <person name="Malavazi I."/>
            <person name="Melin P."/>
            <person name="Meyer V."/>
            <person name="Mielnichuk N."/>
            <person name="Miskei M."/>
            <person name="Molnar A.P."/>
            <person name="Mule G."/>
            <person name="Ngan C.Y."/>
            <person name="Orejas M."/>
            <person name="Orosz E."/>
            <person name="Ouedraogo J.P."/>
            <person name="Overkamp K.M."/>
            <person name="Park H.-S."/>
            <person name="Perrone G."/>
            <person name="Piumi F."/>
            <person name="Punt P.J."/>
            <person name="Ram A.F."/>
            <person name="Ramon A."/>
            <person name="Rauscher S."/>
            <person name="Record E."/>
            <person name="Riano-Pachon D.M."/>
            <person name="Robert V."/>
            <person name="Roehrig J."/>
            <person name="Ruller R."/>
            <person name="Salamov A."/>
            <person name="Salih N.S."/>
            <person name="Samson R.A."/>
            <person name="Sandor E."/>
            <person name="Sanguinetti M."/>
            <person name="Schuetze T."/>
            <person name="Sepcic K."/>
            <person name="Shelest E."/>
            <person name="Sherlock G."/>
            <person name="Sophianopoulou V."/>
            <person name="Squina F.M."/>
            <person name="Sun H."/>
            <person name="Susca A."/>
            <person name="Todd R.B."/>
            <person name="Tsang A."/>
            <person name="Unkles S.E."/>
            <person name="van de Wiele N."/>
            <person name="van Rossen-Uffink D."/>
            <person name="Oliveira J.V."/>
            <person name="Vesth T.C."/>
            <person name="Visser J."/>
            <person name="Yu J.-H."/>
            <person name="Zhou M."/>
            <person name="Andersen M.R."/>
            <person name="Archer D.B."/>
            <person name="Baker S.E."/>
            <person name="Benoit I."/>
            <person name="Brakhage A.A."/>
            <person name="Braus G.H."/>
            <person name="Fischer R."/>
            <person name="Frisvad J.C."/>
            <person name="Goldman G.H."/>
            <person name="Houbraken J."/>
            <person name="Oakley B."/>
            <person name="Pocsi I."/>
            <person name="Scazzocchio C."/>
            <person name="Seiboth B."/>
            <person name="vanKuyk P.A."/>
            <person name="Wortman J."/>
            <person name="Dyer P.S."/>
            <person name="Grigoriev I.V."/>
        </authorList>
    </citation>
    <scope>NUCLEOTIDE SEQUENCE [LARGE SCALE GENOMIC DNA]</scope>
    <source>
        <strain evidence="10">CBS 101740 / IMI 381727 / IBT 21946</strain>
    </source>
</reference>
<dbReference type="InterPro" id="IPR050815">
    <property type="entry name" value="TF_fung"/>
</dbReference>
<keyword evidence="2" id="KW-0479">Metal-binding</keyword>
<evidence type="ECO:0000256" key="6">
    <source>
        <dbReference type="ARBA" id="ARBA00023242"/>
    </source>
</evidence>
<name>A0A1L9UID9_ASPBC</name>
<evidence type="ECO:0000313" key="10">
    <source>
        <dbReference type="Proteomes" id="UP000184499"/>
    </source>
</evidence>
<dbReference type="EMBL" id="KV878685">
    <property type="protein sequence ID" value="OJJ71438.1"/>
    <property type="molecule type" value="Genomic_DNA"/>
</dbReference>
<feature type="non-terminal residue" evidence="9">
    <location>
        <position position="1"/>
    </location>
</feature>
<feature type="domain" description="Zn(2)-C6 fungal-type" evidence="8">
    <location>
        <begin position="15"/>
        <end position="45"/>
    </location>
</feature>
<dbReference type="PANTHER" id="PTHR47338:SF9">
    <property type="entry name" value="ZN(II)2CYS6 TRANSCRIPTION FACTOR (EUROFUNG)"/>
    <property type="match status" value="1"/>
</dbReference>
<evidence type="ECO:0000256" key="1">
    <source>
        <dbReference type="ARBA" id="ARBA00004123"/>
    </source>
</evidence>
<feature type="region of interest" description="Disordered" evidence="7">
    <location>
        <begin position="1"/>
        <end position="30"/>
    </location>
</feature>
<dbReference type="GO" id="GO:0005634">
    <property type="term" value="C:nucleus"/>
    <property type="evidence" value="ECO:0007669"/>
    <property type="project" value="UniProtKB-SubCell"/>
</dbReference>
<proteinExistence type="predicted"/>
<dbReference type="Proteomes" id="UP000184499">
    <property type="component" value="Unassembled WGS sequence"/>
</dbReference>
<dbReference type="GO" id="GO:0009893">
    <property type="term" value="P:positive regulation of metabolic process"/>
    <property type="evidence" value="ECO:0007669"/>
    <property type="project" value="UniProtKB-ARBA"/>
</dbReference>
<keyword evidence="4" id="KW-0238">DNA-binding</keyword>
<dbReference type="PROSITE" id="PS00463">
    <property type="entry name" value="ZN2_CY6_FUNGAL_1"/>
    <property type="match status" value="1"/>
</dbReference>
<dbReference type="PROSITE" id="PS50048">
    <property type="entry name" value="ZN2_CY6_FUNGAL_2"/>
    <property type="match status" value="1"/>
</dbReference>
<evidence type="ECO:0000256" key="2">
    <source>
        <dbReference type="ARBA" id="ARBA00022723"/>
    </source>
</evidence>
<dbReference type="InterPro" id="IPR001138">
    <property type="entry name" value="Zn2Cys6_DnaBD"/>
</dbReference>
<dbReference type="VEuPathDB" id="FungiDB:ASPBRDRAFT_179852"/>
<evidence type="ECO:0000256" key="4">
    <source>
        <dbReference type="ARBA" id="ARBA00023125"/>
    </source>
</evidence>
<gene>
    <name evidence="9" type="ORF">ASPBRDRAFT_179852</name>
</gene>
<dbReference type="AlphaFoldDB" id="A0A1L9UID9"/>
<evidence type="ECO:0000259" key="8">
    <source>
        <dbReference type="PROSITE" id="PS50048"/>
    </source>
</evidence>
<dbReference type="Pfam" id="PF00172">
    <property type="entry name" value="Zn_clus"/>
    <property type="match status" value="1"/>
</dbReference>
<dbReference type="GO" id="GO:0003677">
    <property type="term" value="F:DNA binding"/>
    <property type="evidence" value="ECO:0007669"/>
    <property type="project" value="UniProtKB-KW"/>
</dbReference>
<comment type="subcellular location">
    <subcellularLocation>
        <location evidence="1">Nucleus</location>
    </subcellularLocation>
</comment>
<accession>A0A1L9UID9</accession>
<dbReference type="InterPro" id="IPR036864">
    <property type="entry name" value="Zn2-C6_fun-type_DNA-bd_sf"/>
</dbReference>
<dbReference type="CDD" id="cd00067">
    <property type="entry name" value="GAL4"/>
    <property type="match status" value="1"/>
</dbReference>
<keyword evidence="3" id="KW-0805">Transcription regulation</keyword>
<organism evidence="9 10">
    <name type="scientific">Aspergillus brasiliensis (strain CBS 101740 / IMI 381727 / IBT 21946)</name>
    <dbReference type="NCBI Taxonomy" id="767769"/>
    <lineage>
        <taxon>Eukaryota</taxon>
        <taxon>Fungi</taxon>
        <taxon>Dikarya</taxon>
        <taxon>Ascomycota</taxon>
        <taxon>Pezizomycotina</taxon>
        <taxon>Eurotiomycetes</taxon>
        <taxon>Eurotiomycetidae</taxon>
        <taxon>Eurotiales</taxon>
        <taxon>Aspergillaceae</taxon>
        <taxon>Aspergillus</taxon>
        <taxon>Aspergillus subgen. Circumdati</taxon>
    </lineage>
</organism>
<dbReference type="Gene3D" id="4.10.240.10">
    <property type="entry name" value="Zn(2)-C6 fungal-type DNA-binding domain"/>
    <property type="match status" value="1"/>
</dbReference>
<sequence>MNHSFLGSEPRSKNACDPCRRKKTKCPGEQPSCSFCQRLNQKCTYSQKFKPKAKRIHKVHNPHAVHHDSQGQISRLEAQVNQINSTLQALTRPSRIDPSMAARDPEPETDQRSVHAALNPNASINSYSRPGLSPLFGRHPSPELMSQLIEVYKSEIHFQPFPLFNVALLRSQWPQWPHYLLQSFLAATLTFADASFHNSTGPWPIDSFIQGARAAVIPLAADGTVSVPILMSLCLLTLCDIFAKNERRVSMNICIATNLVNELGRNAKSTDQRSPDLREEEARCCWNVFLFERAFTRGPWTLHPNTSTMVNLPDVASPKLPRVIHRSQLAPPPITNPDSNIFVSCLHLFSIWGKILEYTSQAQSGQPEEAWLASSTYSTLGMEFYQFETSLAQIHRFENVGLNSRSSEEVSQHMEYWSSWLLLQTTFHTGHALLNHPLLHALADSRPVNERPTFKPPSFLQQTVDQALLHAGWTSRLIRAAGDMGIRINNPIIAHQVIVSATVHWIFSFATDPTIAARAMSDLDQCYQFISNIATRWPRFAQKATALSHLQTIARQTRGVLGPRGLSAPISSLLWNLIDPHATDIDFTVCSTLNPSGDRVPTKHLAQLHERSHSTSSTTQRTSEEVSPDAEEQQSLASVNFMQYPGGFLMDEELISAENHLSESFDFQFLGGFGNLGGL</sequence>
<evidence type="ECO:0000256" key="5">
    <source>
        <dbReference type="ARBA" id="ARBA00023163"/>
    </source>
</evidence>
<evidence type="ECO:0000256" key="7">
    <source>
        <dbReference type="SAM" id="MobiDB-lite"/>
    </source>
</evidence>
<dbReference type="RefSeq" id="XP_067478686.1">
    <property type="nucleotide sequence ID" value="XM_067619912.1"/>
</dbReference>
<dbReference type="OMA" id="MNICIAT"/>
<protein>
    <recommendedName>
        <fullName evidence="8">Zn(2)-C6 fungal-type domain-containing protein</fullName>
    </recommendedName>
</protein>
<keyword evidence="5" id="KW-0804">Transcription</keyword>
<keyword evidence="10" id="KW-1185">Reference proteome</keyword>
<evidence type="ECO:0000256" key="3">
    <source>
        <dbReference type="ARBA" id="ARBA00023015"/>
    </source>
</evidence>
<feature type="region of interest" description="Disordered" evidence="7">
    <location>
        <begin position="90"/>
        <end position="112"/>
    </location>
</feature>
<feature type="compositionally biased region" description="Basic and acidic residues" evidence="7">
    <location>
        <begin position="103"/>
        <end position="112"/>
    </location>
</feature>
<evidence type="ECO:0000313" key="9">
    <source>
        <dbReference type="EMBL" id="OJJ71438.1"/>
    </source>
</evidence>
<dbReference type="GeneID" id="93572400"/>
<dbReference type="OrthoDB" id="2943660at2759"/>
<dbReference type="GO" id="GO:0000981">
    <property type="term" value="F:DNA-binding transcription factor activity, RNA polymerase II-specific"/>
    <property type="evidence" value="ECO:0007669"/>
    <property type="project" value="InterPro"/>
</dbReference>